<feature type="region of interest" description="Disordered" evidence="1">
    <location>
        <begin position="17"/>
        <end position="43"/>
    </location>
</feature>
<evidence type="ECO:0000313" key="2">
    <source>
        <dbReference type="EMBL" id="EPY17534.1"/>
    </source>
</evidence>
<organism evidence="2 3">
    <name type="scientific">Strigomonas culicis</name>
    <dbReference type="NCBI Taxonomy" id="28005"/>
    <lineage>
        <taxon>Eukaryota</taxon>
        <taxon>Discoba</taxon>
        <taxon>Euglenozoa</taxon>
        <taxon>Kinetoplastea</taxon>
        <taxon>Metakinetoplastina</taxon>
        <taxon>Trypanosomatida</taxon>
        <taxon>Trypanosomatidae</taxon>
        <taxon>Strigomonadinae</taxon>
        <taxon>Strigomonas</taxon>
    </lineage>
</organism>
<name>S9TL53_9TRYP</name>
<evidence type="ECO:0000313" key="3">
    <source>
        <dbReference type="Proteomes" id="UP000015354"/>
    </source>
</evidence>
<accession>S9TL53</accession>
<evidence type="ECO:0000256" key="1">
    <source>
        <dbReference type="SAM" id="MobiDB-lite"/>
    </source>
</evidence>
<sequence>MRWSVVADVFSAAASTYEQEEMPEADAGDFEDVEDEPPFHFSPSMKRCERRQTLTNMINAMRFGCSTGSRSHKVSLVRK</sequence>
<comment type="caution">
    <text evidence="2">The sequence shown here is derived from an EMBL/GenBank/DDBJ whole genome shotgun (WGS) entry which is preliminary data.</text>
</comment>
<proteinExistence type="predicted"/>
<dbReference type="EMBL" id="ATMH01010439">
    <property type="protein sequence ID" value="EPY17534.1"/>
    <property type="molecule type" value="Genomic_DNA"/>
</dbReference>
<dbReference type="Proteomes" id="UP000015354">
    <property type="component" value="Unassembled WGS sequence"/>
</dbReference>
<protein>
    <submittedName>
        <fullName evidence="2">Uncharacterized protein</fullName>
    </submittedName>
</protein>
<dbReference type="AlphaFoldDB" id="S9TL53"/>
<reference evidence="2 3" key="1">
    <citation type="journal article" date="2013" name="PLoS ONE">
        <title>Predicting the Proteins of Angomonas deanei, Strigomonas culicis and Their Respective Endosymbionts Reveals New Aspects of the Trypanosomatidae Family.</title>
        <authorList>
            <person name="Motta M.C."/>
            <person name="Martins A.C."/>
            <person name="de Souza S.S."/>
            <person name="Catta-Preta C.M."/>
            <person name="Silva R."/>
            <person name="Klein C.C."/>
            <person name="de Almeida L.G."/>
            <person name="de Lima Cunha O."/>
            <person name="Ciapina L.P."/>
            <person name="Brocchi M."/>
            <person name="Colabardini A.C."/>
            <person name="de Araujo Lima B."/>
            <person name="Machado C.R."/>
            <person name="de Almeida Soares C.M."/>
            <person name="Probst C.M."/>
            <person name="de Menezes C.B."/>
            <person name="Thompson C.E."/>
            <person name="Bartholomeu D.C."/>
            <person name="Gradia D.F."/>
            <person name="Pavoni D.P."/>
            <person name="Grisard E.C."/>
            <person name="Fantinatti-Garboggini F."/>
            <person name="Marchini F.K."/>
            <person name="Rodrigues-Luiz G.F."/>
            <person name="Wagner G."/>
            <person name="Goldman G.H."/>
            <person name="Fietto J.L."/>
            <person name="Elias M.C."/>
            <person name="Goldman M.H."/>
            <person name="Sagot M.F."/>
            <person name="Pereira M."/>
            <person name="Stoco P.H."/>
            <person name="de Mendonca-Neto R.P."/>
            <person name="Teixeira S.M."/>
            <person name="Maciel T.E."/>
            <person name="de Oliveira Mendes T.A."/>
            <person name="Urmenyi T.P."/>
            <person name="de Souza W."/>
            <person name="Schenkman S."/>
            <person name="de Vasconcelos A.T."/>
        </authorList>
    </citation>
    <scope>NUCLEOTIDE SEQUENCE [LARGE SCALE GENOMIC DNA]</scope>
</reference>
<keyword evidence="3" id="KW-1185">Reference proteome</keyword>
<gene>
    <name evidence="2" type="ORF">STCU_10554</name>
</gene>
<feature type="compositionally biased region" description="Acidic residues" evidence="1">
    <location>
        <begin position="18"/>
        <end position="36"/>
    </location>
</feature>